<reference evidence="2 3" key="1">
    <citation type="submission" date="2024-11" db="EMBL/GenBank/DDBJ databases">
        <title>Chromosome-level genome assembly of the freshwater bivalve Anodonta woodiana.</title>
        <authorList>
            <person name="Chen X."/>
        </authorList>
    </citation>
    <scope>NUCLEOTIDE SEQUENCE [LARGE SCALE GENOMIC DNA]</scope>
    <source>
        <strain evidence="2">MN2024</strain>
        <tissue evidence="2">Gills</tissue>
    </source>
</reference>
<dbReference type="AlphaFoldDB" id="A0ABD3Y0J9"/>
<keyword evidence="1" id="KW-0732">Signal</keyword>
<protein>
    <submittedName>
        <fullName evidence="2">Uncharacterized protein</fullName>
    </submittedName>
</protein>
<dbReference type="EMBL" id="JBJQND010000001">
    <property type="protein sequence ID" value="KAL3891996.1"/>
    <property type="molecule type" value="Genomic_DNA"/>
</dbReference>
<name>A0ABD3Y0J9_SINWO</name>
<organism evidence="2 3">
    <name type="scientific">Sinanodonta woodiana</name>
    <name type="common">Chinese pond mussel</name>
    <name type="synonym">Anodonta woodiana</name>
    <dbReference type="NCBI Taxonomy" id="1069815"/>
    <lineage>
        <taxon>Eukaryota</taxon>
        <taxon>Metazoa</taxon>
        <taxon>Spiralia</taxon>
        <taxon>Lophotrochozoa</taxon>
        <taxon>Mollusca</taxon>
        <taxon>Bivalvia</taxon>
        <taxon>Autobranchia</taxon>
        <taxon>Heteroconchia</taxon>
        <taxon>Palaeoheterodonta</taxon>
        <taxon>Unionida</taxon>
        <taxon>Unionoidea</taxon>
        <taxon>Unionidae</taxon>
        <taxon>Unioninae</taxon>
        <taxon>Sinanodonta</taxon>
    </lineage>
</organism>
<evidence type="ECO:0000256" key="1">
    <source>
        <dbReference type="SAM" id="SignalP"/>
    </source>
</evidence>
<sequence>MRYLAVFLMFMSLFAVTISRDIHRKYANSDDEALLEAFVRAVEEGKIYISTGTLVQNKNGDLKKRWL</sequence>
<evidence type="ECO:0000313" key="2">
    <source>
        <dbReference type="EMBL" id="KAL3891996.1"/>
    </source>
</evidence>
<keyword evidence="3" id="KW-1185">Reference proteome</keyword>
<accession>A0ABD3Y0J9</accession>
<proteinExistence type="predicted"/>
<feature type="chain" id="PRO_5044849467" evidence="1">
    <location>
        <begin position="20"/>
        <end position="67"/>
    </location>
</feature>
<gene>
    <name evidence="2" type="ORF">ACJMK2_004236</name>
</gene>
<comment type="caution">
    <text evidence="2">The sequence shown here is derived from an EMBL/GenBank/DDBJ whole genome shotgun (WGS) entry which is preliminary data.</text>
</comment>
<dbReference type="Proteomes" id="UP001634394">
    <property type="component" value="Unassembled WGS sequence"/>
</dbReference>
<evidence type="ECO:0000313" key="3">
    <source>
        <dbReference type="Proteomes" id="UP001634394"/>
    </source>
</evidence>
<feature type="signal peptide" evidence="1">
    <location>
        <begin position="1"/>
        <end position="19"/>
    </location>
</feature>